<dbReference type="Pfam" id="PF07676">
    <property type="entry name" value="PD40"/>
    <property type="match status" value="3"/>
</dbReference>
<dbReference type="Gene3D" id="2.120.10.30">
    <property type="entry name" value="TolB, C-terminal domain"/>
    <property type="match status" value="1"/>
</dbReference>
<dbReference type="SUPFAM" id="SSF69304">
    <property type="entry name" value="Tricorn protease N-terminal domain"/>
    <property type="match status" value="1"/>
</dbReference>
<evidence type="ECO:0000256" key="1">
    <source>
        <dbReference type="ARBA" id="ARBA00009820"/>
    </source>
</evidence>
<reference evidence="3 4" key="1">
    <citation type="submission" date="2020-02" db="EMBL/GenBank/DDBJ databases">
        <authorList>
            <person name="Zheng R.K."/>
            <person name="Sun C.M."/>
        </authorList>
    </citation>
    <scope>NUCLEOTIDE SEQUENCE [LARGE SCALE GENOMIC DNA]</scope>
    <source>
        <strain evidence="4">rifampicinis</strain>
    </source>
</reference>
<evidence type="ECO:0000313" key="4">
    <source>
        <dbReference type="Proteomes" id="UP000594468"/>
    </source>
</evidence>
<keyword evidence="4" id="KW-1185">Reference proteome</keyword>
<dbReference type="RefSeq" id="WP_195171949.1">
    <property type="nucleotide sequence ID" value="NZ_CP062983.1"/>
</dbReference>
<dbReference type="PANTHER" id="PTHR36842">
    <property type="entry name" value="PROTEIN TOLB HOMOLOG"/>
    <property type="match status" value="1"/>
</dbReference>
<dbReference type="AlphaFoldDB" id="A0A7S8EBG0"/>
<name>A0A7S8EBG0_9CHLR</name>
<evidence type="ECO:0000256" key="2">
    <source>
        <dbReference type="SAM" id="Phobius"/>
    </source>
</evidence>
<proteinExistence type="inferred from homology"/>
<keyword evidence="2" id="KW-0472">Membrane</keyword>
<dbReference type="Proteomes" id="UP000594468">
    <property type="component" value="Chromosome"/>
</dbReference>
<feature type="transmembrane region" description="Helical" evidence="2">
    <location>
        <begin position="20"/>
        <end position="40"/>
    </location>
</feature>
<protein>
    <submittedName>
        <fullName evidence="3">PD40 domain-containing protein</fullName>
    </submittedName>
</protein>
<accession>A0A7S8EBG0</accession>
<dbReference type="KEGG" id="pmet:G4Y79_05765"/>
<keyword evidence="2" id="KW-0812">Transmembrane</keyword>
<gene>
    <name evidence="3" type="ORF">G4Y79_05765</name>
</gene>
<dbReference type="EMBL" id="CP062983">
    <property type="protein sequence ID" value="QPC83885.1"/>
    <property type="molecule type" value="Genomic_DNA"/>
</dbReference>
<organism evidence="3 4">
    <name type="scientific">Phototrophicus methaneseepsis</name>
    <dbReference type="NCBI Taxonomy" id="2710758"/>
    <lineage>
        <taxon>Bacteria</taxon>
        <taxon>Bacillati</taxon>
        <taxon>Chloroflexota</taxon>
        <taxon>Candidatus Thermofontia</taxon>
        <taxon>Phototrophicales</taxon>
        <taxon>Phototrophicaceae</taxon>
        <taxon>Phototrophicus</taxon>
    </lineage>
</organism>
<dbReference type="InterPro" id="IPR011659">
    <property type="entry name" value="WD40"/>
</dbReference>
<evidence type="ECO:0000313" key="3">
    <source>
        <dbReference type="EMBL" id="QPC83885.1"/>
    </source>
</evidence>
<dbReference type="PANTHER" id="PTHR36842:SF1">
    <property type="entry name" value="PROTEIN TOLB"/>
    <property type="match status" value="1"/>
</dbReference>
<comment type="similarity">
    <text evidence="1">Belongs to the TolB family.</text>
</comment>
<sequence length="307" mass="34891">MKAKRDQKHKNSAKRRRIFLFIGVDFVISLLVIGFVFINLKTREPDYQLAYADGCDVIVISVPDMSKRTLSSKNNSCEGKQYDWPEKELTFYRLQDQLIPVSWDDATRLELLEKLPEQTISAAFSPSGSALAYWVPEDIPTHLGILRYGANHRLYNYDYGRYTVSYPITSWSPDESTLAFSSYLSYVSPQLATVDVVSGTFSLLTNTDYPNSNPVFSPDGKKIAFTSHESGYARLAVYDLTTSQPRFFEHGELGYLPTWSADGEKIAFMSNQDGFMNLYMMNVDGSGLQRLTDYQTSQKTIIAIWLE</sequence>
<dbReference type="InterPro" id="IPR011042">
    <property type="entry name" value="6-blade_b-propeller_TolB-like"/>
</dbReference>
<keyword evidence="2" id="KW-1133">Transmembrane helix</keyword>